<dbReference type="GO" id="GO:0007015">
    <property type="term" value="P:actin filament organization"/>
    <property type="evidence" value="ECO:0007669"/>
    <property type="project" value="InterPro"/>
</dbReference>
<sequence>MLILSPFHKSKPYSAITVQINRLTSEQYEADDMSGIVDLIEVIRLQTGGPTEAARAIRKKLKYGSVDQQLRALTILDGLIENAGPRFQRAFADEPLLERLRVCATDSLSDAEVKKKCQILFRQWAVAYESTPGMERIVALQKQLPKRKKPVSQAQSKVLRETEREANEDPFGSIDDEISPTTGNSAGSLGSPTWSSFASSSLPPANRSAILQKQSKAKPEKSFKKHKHKKFDIEKEKPQIHKIIADSYIASVNLMNALKLLNREKIRVSEHAETVNRFEVCKANRRQILRYIQHIESGELLGGLIQANDQLVEALMSFEILDKSVDDDSDSDGTEWDADEAPPKPSRPDPDKQKSTEEAFSGLSLGKAPARPPHPTMLLNGQGGVKHAEDEDSEEEEEEGDNPFADSNAVHTPKAERPGMTWREV</sequence>
<dbReference type="InterPro" id="IPR002014">
    <property type="entry name" value="VHS_dom"/>
</dbReference>
<dbReference type="Pfam" id="PF00790">
    <property type="entry name" value="VHS"/>
    <property type="match status" value="1"/>
</dbReference>
<evidence type="ECO:0000256" key="2">
    <source>
        <dbReference type="SAM" id="MobiDB-lite"/>
    </source>
</evidence>
<keyword evidence="5" id="KW-1185">Reference proteome</keyword>
<dbReference type="GO" id="GO:0043130">
    <property type="term" value="F:ubiquitin binding"/>
    <property type="evidence" value="ECO:0007669"/>
    <property type="project" value="InterPro"/>
</dbReference>
<dbReference type="PANTHER" id="PTHR47789">
    <property type="entry name" value="LAS SEVENTEEN-BINDING PROTEIN 5"/>
    <property type="match status" value="1"/>
</dbReference>
<comment type="caution">
    <text evidence="4">The sequence shown here is derived from an EMBL/GenBank/DDBJ whole genome shotgun (WGS) entry which is preliminary data.</text>
</comment>
<dbReference type="PANTHER" id="PTHR47789:SF1">
    <property type="entry name" value="LAS SEVENTEEN-BINDING PROTEIN 5"/>
    <property type="match status" value="1"/>
</dbReference>
<feature type="region of interest" description="Disordered" evidence="2">
    <location>
        <begin position="325"/>
        <end position="425"/>
    </location>
</feature>
<name>A0AAE0DMN2_9LECA</name>
<comment type="subunit">
    <text evidence="1">Component of the ESCRT-0 complex composed of HSE1 and VPS27.</text>
</comment>
<feature type="compositionally biased region" description="Acidic residues" evidence="2">
    <location>
        <begin position="327"/>
        <end position="340"/>
    </location>
</feature>
<dbReference type="GO" id="GO:0006897">
    <property type="term" value="P:endocytosis"/>
    <property type="evidence" value="ECO:0007669"/>
    <property type="project" value="InterPro"/>
</dbReference>
<dbReference type="CDD" id="cd16980">
    <property type="entry name" value="VHS_Lsb5"/>
    <property type="match status" value="1"/>
</dbReference>
<dbReference type="Gene3D" id="1.25.40.90">
    <property type="match status" value="1"/>
</dbReference>
<feature type="compositionally biased region" description="Basic and acidic residues" evidence="2">
    <location>
        <begin position="413"/>
        <end position="425"/>
    </location>
</feature>
<evidence type="ECO:0000313" key="5">
    <source>
        <dbReference type="Proteomes" id="UP001276659"/>
    </source>
</evidence>
<dbReference type="SMART" id="SM00288">
    <property type="entry name" value="VHS"/>
    <property type="match status" value="1"/>
</dbReference>
<evidence type="ECO:0000313" key="4">
    <source>
        <dbReference type="EMBL" id="KAK3175155.1"/>
    </source>
</evidence>
<feature type="compositionally biased region" description="Basic and acidic residues" evidence="2">
    <location>
        <begin position="346"/>
        <end position="357"/>
    </location>
</feature>
<proteinExistence type="predicted"/>
<dbReference type="CDD" id="cd14232">
    <property type="entry name" value="GAT_LSB5"/>
    <property type="match status" value="1"/>
</dbReference>
<dbReference type="Proteomes" id="UP001276659">
    <property type="component" value="Unassembled WGS sequence"/>
</dbReference>
<dbReference type="PROSITE" id="PS50179">
    <property type="entry name" value="VHS"/>
    <property type="match status" value="1"/>
</dbReference>
<evidence type="ECO:0000259" key="3">
    <source>
        <dbReference type="PROSITE" id="PS50179"/>
    </source>
</evidence>
<feature type="region of interest" description="Disordered" evidence="2">
    <location>
        <begin position="145"/>
        <end position="201"/>
    </location>
</feature>
<dbReference type="AlphaFoldDB" id="A0AAE0DMN2"/>
<dbReference type="GO" id="GO:0035091">
    <property type="term" value="F:phosphatidylinositol binding"/>
    <property type="evidence" value="ECO:0007669"/>
    <property type="project" value="InterPro"/>
</dbReference>
<dbReference type="SUPFAM" id="SSF48464">
    <property type="entry name" value="ENTH/VHS domain"/>
    <property type="match status" value="1"/>
</dbReference>
<reference evidence="4" key="1">
    <citation type="submission" date="2022-11" db="EMBL/GenBank/DDBJ databases">
        <title>Chromosomal genome sequence assembly and mating type (MAT) locus characterization of the leprose asexual lichenized fungus Lepraria neglecta (Nyl.) Erichsen.</title>
        <authorList>
            <person name="Allen J.L."/>
            <person name="Pfeffer B."/>
        </authorList>
    </citation>
    <scope>NUCLEOTIDE SEQUENCE</scope>
    <source>
        <strain evidence="4">Allen 5258</strain>
    </source>
</reference>
<dbReference type="InterPro" id="IPR044103">
    <property type="entry name" value="GAT_LSB5"/>
</dbReference>
<dbReference type="InterPro" id="IPR008942">
    <property type="entry name" value="ENTH_VHS"/>
</dbReference>
<dbReference type="InterPro" id="IPR045007">
    <property type="entry name" value="LSB5"/>
</dbReference>
<dbReference type="EMBL" id="JASNWA010000006">
    <property type="protein sequence ID" value="KAK3175155.1"/>
    <property type="molecule type" value="Genomic_DNA"/>
</dbReference>
<feature type="compositionally biased region" description="Acidic residues" evidence="2">
    <location>
        <begin position="390"/>
        <end position="401"/>
    </location>
</feature>
<accession>A0AAE0DMN2</accession>
<evidence type="ECO:0000256" key="1">
    <source>
        <dbReference type="ARBA" id="ARBA00011446"/>
    </source>
</evidence>
<dbReference type="GO" id="GO:0051666">
    <property type="term" value="P:actin cortical patch localization"/>
    <property type="evidence" value="ECO:0007669"/>
    <property type="project" value="TreeGrafter"/>
</dbReference>
<dbReference type="GO" id="GO:0007034">
    <property type="term" value="P:vacuolar transport"/>
    <property type="evidence" value="ECO:0007669"/>
    <property type="project" value="UniProtKB-ARBA"/>
</dbReference>
<feature type="domain" description="VHS" evidence="3">
    <location>
        <begin position="23"/>
        <end position="152"/>
    </location>
</feature>
<feature type="compositionally biased region" description="Polar residues" evidence="2">
    <location>
        <begin position="179"/>
        <end position="201"/>
    </location>
</feature>
<dbReference type="GO" id="GO:0030479">
    <property type="term" value="C:actin cortical patch"/>
    <property type="evidence" value="ECO:0007669"/>
    <property type="project" value="TreeGrafter"/>
</dbReference>
<feature type="compositionally biased region" description="Basic and acidic residues" evidence="2">
    <location>
        <begin position="158"/>
        <end position="167"/>
    </location>
</feature>
<gene>
    <name evidence="4" type="ORF">OEA41_002401</name>
</gene>
<dbReference type="SUPFAM" id="SSF89009">
    <property type="entry name" value="GAT-like domain"/>
    <property type="match status" value="1"/>
</dbReference>
<organism evidence="4 5">
    <name type="scientific">Lepraria neglecta</name>
    <dbReference type="NCBI Taxonomy" id="209136"/>
    <lineage>
        <taxon>Eukaryota</taxon>
        <taxon>Fungi</taxon>
        <taxon>Dikarya</taxon>
        <taxon>Ascomycota</taxon>
        <taxon>Pezizomycotina</taxon>
        <taxon>Lecanoromycetes</taxon>
        <taxon>OSLEUM clade</taxon>
        <taxon>Lecanoromycetidae</taxon>
        <taxon>Lecanorales</taxon>
        <taxon>Lecanorineae</taxon>
        <taxon>Stereocaulaceae</taxon>
        <taxon>Lepraria</taxon>
    </lineage>
</organism>
<protein>
    <recommendedName>
        <fullName evidence="3">VHS domain-containing protein</fullName>
    </recommendedName>
</protein>